<gene>
    <name evidence="2" type="primary">fpr_2</name>
    <name evidence="2" type="ORF">NCTC9077_06011</name>
</gene>
<dbReference type="Gene3D" id="3.40.50.80">
    <property type="entry name" value="Nucleotide-binding domain of ferredoxin-NADP reductase (FNR) module"/>
    <property type="match status" value="1"/>
</dbReference>
<dbReference type="PANTHER" id="PTHR47878:SF1">
    <property type="entry name" value="FLAVODOXIN_FERREDOXIN--NADP REDUCTASE"/>
    <property type="match status" value="1"/>
</dbReference>
<dbReference type="Proteomes" id="UP000254495">
    <property type="component" value="Unassembled WGS sequence"/>
</dbReference>
<dbReference type="EC" id="1.18.1.2" evidence="2"/>
<organism evidence="2 3">
    <name type="scientific">Escherichia coli</name>
    <dbReference type="NCBI Taxonomy" id="562"/>
    <lineage>
        <taxon>Bacteria</taxon>
        <taxon>Pseudomonadati</taxon>
        <taxon>Pseudomonadota</taxon>
        <taxon>Gammaproteobacteria</taxon>
        <taxon>Enterobacterales</taxon>
        <taxon>Enterobacteriaceae</taxon>
        <taxon>Escherichia</taxon>
    </lineage>
</organism>
<evidence type="ECO:0000256" key="1">
    <source>
        <dbReference type="SAM" id="Phobius"/>
    </source>
</evidence>
<accession>A0A376VRL9</accession>
<name>A0A376VRL9_ECOLX</name>
<feature type="transmembrane region" description="Helical" evidence="1">
    <location>
        <begin position="12"/>
        <end position="30"/>
    </location>
</feature>
<dbReference type="GO" id="GO:0034599">
    <property type="term" value="P:cellular response to oxidative stress"/>
    <property type="evidence" value="ECO:0007669"/>
    <property type="project" value="TreeGrafter"/>
</dbReference>
<keyword evidence="2" id="KW-0560">Oxidoreductase</keyword>
<dbReference type="GO" id="GO:0004324">
    <property type="term" value="F:ferredoxin-NADP+ reductase activity"/>
    <property type="evidence" value="ECO:0007669"/>
    <property type="project" value="UniProtKB-EC"/>
</dbReference>
<evidence type="ECO:0000313" key="2">
    <source>
        <dbReference type="EMBL" id="STJ14173.1"/>
    </source>
</evidence>
<sequence>MLDEVPDCETLWMLATGTAIGPYLSILQLGKDLERFKNLVLVHAARMPPT</sequence>
<keyword evidence="1" id="KW-1133">Transmembrane helix</keyword>
<dbReference type="PANTHER" id="PTHR47878">
    <property type="entry name" value="OXIDOREDUCTASE FAD/NAD(P)-BINDING DOMAIN PROTEIN"/>
    <property type="match status" value="1"/>
</dbReference>
<proteinExistence type="predicted"/>
<dbReference type="GO" id="GO:0042167">
    <property type="term" value="P:heme catabolic process"/>
    <property type="evidence" value="ECO:0007669"/>
    <property type="project" value="TreeGrafter"/>
</dbReference>
<dbReference type="SUPFAM" id="SSF52343">
    <property type="entry name" value="Ferredoxin reductase-like, C-terminal NADP-linked domain"/>
    <property type="match status" value="1"/>
</dbReference>
<dbReference type="EMBL" id="UGCU01000001">
    <property type="protein sequence ID" value="STJ14173.1"/>
    <property type="molecule type" value="Genomic_DNA"/>
</dbReference>
<dbReference type="InterPro" id="IPR051930">
    <property type="entry name" value="FNR_type-1"/>
</dbReference>
<dbReference type="AlphaFoldDB" id="A0A376VRL9"/>
<reference evidence="2 3" key="1">
    <citation type="submission" date="2018-06" db="EMBL/GenBank/DDBJ databases">
        <authorList>
            <consortium name="Pathogen Informatics"/>
            <person name="Doyle S."/>
        </authorList>
    </citation>
    <scope>NUCLEOTIDE SEQUENCE [LARGE SCALE GENOMIC DNA]</scope>
    <source>
        <strain evidence="2 3">NCTC9077</strain>
    </source>
</reference>
<keyword evidence="1" id="KW-0812">Transmembrane</keyword>
<evidence type="ECO:0000313" key="3">
    <source>
        <dbReference type="Proteomes" id="UP000254495"/>
    </source>
</evidence>
<keyword evidence="1" id="KW-0472">Membrane</keyword>
<protein>
    <submittedName>
        <fullName evidence="2">Ferredoxin--NADP reductase</fullName>
        <ecNumber evidence="2">1.18.1.2</ecNumber>
    </submittedName>
</protein>
<dbReference type="InterPro" id="IPR039261">
    <property type="entry name" value="FNR_nucleotide-bd"/>
</dbReference>